<comment type="caution">
    <text evidence="1">The sequence shown here is derived from an EMBL/GenBank/DDBJ whole genome shotgun (WGS) entry which is preliminary data.</text>
</comment>
<dbReference type="EMBL" id="JAYMGO010000016">
    <property type="protein sequence ID" value="KAL1259733.1"/>
    <property type="molecule type" value="Genomic_DNA"/>
</dbReference>
<dbReference type="Proteomes" id="UP001558613">
    <property type="component" value="Unassembled WGS sequence"/>
</dbReference>
<name>A0ABR3M3N7_9TELE</name>
<gene>
    <name evidence="1" type="ORF">QQF64_010310</name>
</gene>
<sequence>MEEEEGEKKGEAFPNTGGRALCCRLDQRGPFIRAGTVSTPLSFVTLLEKLMQQLPEHTVAVQRDRTDVKHTSTAMVPVIVALQLEEREPSLSESMRESVCVFTAKYTARKAASKQCQGVKS</sequence>
<evidence type="ECO:0000313" key="2">
    <source>
        <dbReference type="Proteomes" id="UP001558613"/>
    </source>
</evidence>
<reference evidence="1 2" key="1">
    <citation type="submission" date="2023-09" db="EMBL/GenBank/DDBJ databases">
        <authorList>
            <person name="Wang M."/>
        </authorList>
    </citation>
    <scope>NUCLEOTIDE SEQUENCE [LARGE SCALE GENOMIC DNA]</scope>
    <source>
        <strain evidence="1">GT-2023</strain>
        <tissue evidence="1">Liver</tissue>
    </source>
</reference>
<proteinExistence type="predicted"/>
<keyword evidence="2" id="KW-1185">Reference proteome</keyword>
<protein>
    <submittedName>
        <fullName evidence="1">Uncharacterized protein</fullName>
    </submittedName>
</protein>
<accession>A0ABR3M3N7</accession>
<organism evidence="1 2">
    <name type="scientific">Cirrhinus molitorella</name>
    <name type="common">mud carp</name>
    <dbReference type="NCBI Taxonomy" id="172907"/>
    <lineage>
        <taxon>Eukaryota</taxon>
        <taxon>Metazoa</taxon>
        <taxon>Chordata</taxon>
        <taxon>Craniata</taxon>
        <taxon>Vertebrata</taxon>
        <taxon>Euteleostomi</taxon>
        <taxon>Actinopterygii</taxon>
        <taxon>Neopterygii</taxon>
        <taxon>Teleostei</taxon>
        <taxon>Ostariophysi</taxon>
        <taxon>Cypriniformes</taxon>
        <taxon>Cyprinidae</taxon>
        <taxon>Labeoninae</taxon>
        <taxon>Labeonini</taxon>
        <taxon>Cirrhinus</taxon>
    </lineage>
</organism>
<evidence type="ECO:0000313" key="1">
    <source>
        <dbReference type="EMBL" id="KAL1259733.1"/>
    </source>
</evidence>